<organism evidence="1 2">
    <name type="scientific">Cymbomonas tetramitiformis</name>
    <dbReference type="NCBI Taxonomy" id="36881"/>
    <lineage>
        <taxon>Eukaryota</taxon>
        <taxon>Viridiplantae</taxon>
        <taxon>Chlorophyta</taxon>
        <taxon>Pyramimonadophyceae</taxon>
        <taxon>Pyramimonadales</taxon>
        <taxon>Pyramimonadaceae</taxon>
        <taxon>Cymbomonas</taxon>
    </lineage>
</organism>
<protein>
    <submittedName>
        <fullName evidence="1">Uncharacterized protein</fullName>
    </submittedName>
</protein>
<dbReference type="AlphaFoldDB" id="A0AAE0GUY2"/>
<dbReference type="EMBL" id="LGRX02002217">
    <property type="protein sequence ID" value="KAK3284638.1"/>
    <property type="molecule type" value="Genomic_DNA"/>
</dbReference>
<accession>A0AAE0GUY2</accession>
<sequence length="91" mass="9994">MQKEVACGGLPRWALRFLGMDSNHSASPVASNNLCTLPAVGRERCAISECKDAQGLFMRPALAMSKYDYCDDLQRSVGLDNNITMCTHEDP</sequence>
<proteinExistence type="predicted"/>
<evidence type="ECO:0000313" key="2">
    <source>
        <dbReference type="Proteomes" id="UP001190700"/>
    </source>
</evidence>
<name>A0AAE0GUY2_9CHLO</name>
<evidence type="ECO:0000313" key="1">
    <source>
        <dbReference type="EMBL" id="KAK3284638.1"/>
    </source>
</evidence>
<gene>
    <name evidence="1" type="ORF">CYMTET_7738</name>
</gene>
<comment type="caution">
    <text evidence="1">The sequence shown here is derived from an EMBL/GenBank/DDBJ whole genome shotgun (WGS) entry which is preliminary data.</text>
</comment>
<dbReference type="Proteomes" id="UP001190700">
    <property type="component" value="Unassembled WGS sequence"/>
</dbReference>
<keyword evidence="2" id="KW-1185">Reference proteome</keyword>
<reference evidence="1 2" key="1">
    <citation type="journal article" date="2015" name="Genome Biol. Evol.">
        <title>Comparative Genomics of a Bacterivorous Green Alga Reveals Evolutionary Causalities and Consequences of Phago-Mixotrophic Mode of Nutrition.</title>
        <authorList>
            <person name="Burns J.A."/>
            <person name="Paasch A."/>
            <person name="Narechania A."/>
            <person name="Kim E."/>
        </authorList>
    </citation>
    <scope>NUCLEOTIDE SEQUENCE [LARGE SCALE GENOMIC DNA]</scope>
    <source>
        <strain evidence="1 2">PLY_AMNH</strain>
    </source>
</reference>